<evidence type="ECO:0000259" key="10">
    <source>
        <dbReference type="SMART" id="SM00322"/>
    </source>
</evidence>
<keyword evidence="5 8" id="KW-0694">RNA-binding</keyword>
<keyword evidence="12" id="KW-1185">Reference proteome</keyword>
<dbReference type="AlphaFoldDB" id="B6AG34"/>
<accession>B6AG34</accession>
<dbReference type="InterPro" id="IPR048548">
    <property type="entry name" value="KRR1-like_KH2"/>
</dbReference>
<dbReference type="OrthoDB" id="441223at2759"/>
<dbReference type="FunFam" id="3.30.1370.10:FF:000014">
    <property type="entry name" value="KRR1 small subunit processome component"/>
    <property type="match status" value="1"/>
</dbReference>
<evidence type="ECO:0000256" key="8">
    <source>
        <dbReference type="PIRNR" id="PIRNR006515"/>
    </source>
</evidence>
<dbReference type="InterPro" id="IPR048550">
    <property type="entry name" value="KRR1-like_KH1_euk"/>
</dbReference>
<evidence type="ECO:0000313" key="11">
    <source>
        <dbReference type="EMBL" id="EEA07175.1"/>
    </source>
</evidence>
<dbReference type="SUPFAM" id="SSF54791">
    <property type="entry name" value="Eukaryotic type KH-domain (KH-domain type I)"/>
    <property type="match status" value="1"/>
</dbReference>
<evidence type="ECO:0000256" key="2">
    <source>
        <dbReference type="ARBA" id="ARBA00009344"/>
    </source>
</evidence>
<dbReference type="EMBL" id="DS989732">
    <property type="protein sequence ID" value="EEA07175.1"/>
    <property type="molecule type" value="Genomic_DNA"/>
</dbReference>
<reference evidence="11" key="1">
    <citation type="submission" date="2008-06" db="EMBL/GenBank/DDBJ databases">
        <authorList>
            <person name="Lorenzi H."/>
            <person name="Inman J."/>
            <person name="Miller J."/>
            <person name="Schobel S."/>
            <person name="Amedeo P."/>
            <person name="Caler E.V."/>
            <person name="da Silva J."/>
        </authorList>
    </citation>
    <scope>NUCLEOTIDE SEQUENCE [LARGE SCALE GENOMIC DNA]</scope>
    <source>
        <strain evidence="11">RN66</strain>
    </source>
</reference>
<dbReference type="InterPro" id="IPR004087">
    <property type="entry name" value="KH_dom"/>
</dbReference>
<evidence type="ECO:0000256" key="5">
    <source>
        <dbReference type="ARBA" id="ARBA00022884"/>
    </source>
</evidence>
<dbReference type="PANTHER" id="PTHR12581:SF0">
    <property type="entry name" value="KRR1 SMALL SUBUNIT PROCESSOME COMPONENT HOMOLOG"/>
    <property type="match status" value="1"/>
</dbReference>
<comment type="subcellular location">
    <subcellularLocation>
        <location evidence="1 8">Nucleus</location>
        <location evidence="1 8">Nucleolus</location>
    </subcellularLocation>
</comment>
<dbReference type="InterPro" id="IPR041174">
    <property type="entry name" value="KRR1-like_KH1"/>
</dbReference>
<dbReference type="GO" id="GO:0006364">
    <property type="term" value="P:rRNA processing"/>
    <property type="evidence" value="ECO:0007669"/>
    <property type="project" value="UniProtKB-KW"/>
</dbReference>
<dbReference type="OMA" id="TPDIDKW"/>
<evidence type="ECO:0000256" key="4">
    <source>
        <dbReference type="ARBA" id="ARBA00022552"/>
    </source>
</evidence>
<dbReference type="VEuPathDB" id="CryptoDB:CMU_000450"/>
<dbReference type="GeneID" id="6996719"/>
<comment type="function">
    <text evidence="8">Required for 40S ribosome biogenesis. Involved in nucleolar processing of pre-18S ribosomal RNA and ribosome assembly.</text>
</comment>
<protein>
    <recommendedName>
        <fullName evidence="8">KRR1 small subunit processome component</fullName>
    </recommendedName>
    <alternativeName>
        <fullName evidence="8">KRR-R motif-containing protein 1</fullName>
    </alternativeName>
</protein>
<dbReference type="GO" id="GO:0003723">
    <property type="term" value="F:RNA binding"/>
    <property type="evidence" value="ECO:0007669"/>
    <property type="project" value="UniProtKB-KW"/>
</dbReference>
<sequence>MTEERDKPDINNETVIINKELSRKKRYRKDKPWDNDTIDHWKVPRLCPEDNPHGLLEESSFAVLFPKYREKYLRDIWPDVKNALKEYQIKCELDLVEGSMTVRTTGKTWDPFIIIRARDLIRLLARSVPFHQAVRILGYGEDDNNLGCDIIKIGHRNKEKFIKRRQRLVGPNGSTLKAIELLTNCYILVQGQTVSVIGPYKGLKQVYRIVEDCMNNIHPIYHIKELMIKRELEKDEKLRNENWDRFIPKFKNKCIKRKEKKRIKKEKSLFPPEQLPRKEDILIESGEYFANEMERKSIKMNERISRQKEKREQKKKEREKLFIPQDNSKKNLDEYKEDIKSVVDRITKKDIDKKKKVKLDLSSAENYII</sequence>
<dbReference type="PANTHER" id="PTHR12581">
    <property type="entry name" value="HIV-1 REV BINDING PROTEIN 2, 3"/>
    <property type="match status" value="1"/>
</dbReference>
<evidence type="ECO:0000256" key="7">
    <source>
        <dbReference type="ARBA" id="ARBA00023274"/>
    </source>
</evidence>
<feature type="region of interest" description="Disordered" evidence="9">
    <location>
        <begin position="304"/>
        <end position="325"/>
    </location>
</feature>
<dbReference type="CDD" id="cd22393">
    <property type="entry name" value="KH-I_KRR1_rpt1"/>
    <property type="match status" value="1"/>
</dbReference>
<dbReference type="Pfam" id="PF21800">
    <property type="entry name" value="KH_KRR1_2nd"/>
    <property type="match status" value="1"/>
</dbReference>
<keyword evidence="6 8" id="KW-0539">Nucleus</keyword>
<dbReference type="RefSeq" id="XP_002141524.1">
    <property type="nucleotide sequence ID" value="XM_002141488.1"/>
</dbReference>
<dbReference type="CDD" id="cd22394">
    <property type="entry name" value="KH-I_KRR1_rpt2"/>
    <property type="match status" value="1"/>
</dbReference>
<evidence type="ECO:0000256" key="6">
    <source>
        <dbReference type="ARBA" id="ARBA00023242"/>
    </source>
</evidence>
<dbReference type="InterPro" id="IPR024166">
    <property type="entry name" value="rRNA_assembly_KRR1"/>
</dbReference>
<evidence type="ECO:0000256" key="3">
    <source>
        <dbReference type="ARBA" id="ARBA00022517"/>
    </source>
</evidence>
<keyword evidence="7 8" id="KW-0687">Ribonucleoprotein</keyword>
<dbReference type="Pfam" id="PF17903">
    <property type="entry name" value="KH_KRR1_1st"/>
    <property type="match status" value="1"/>
</dbReference>
<dbReference type="Gene3D" id="3.30.1370.10">
    <property type="entry name" value="K Homology domain, type 1"/>
    <property type="match status" value="2"/>
</dbReference>
<dbReference type="eggNOG" id="KOG2874">
    <property type="taxonomic scope" value="Eukaryota"/>
</dbReference>
<dbReference type="FunFam" id="3.30.1370.10:FF:000011">
    <property type="entry name" value="KRR1 small subunit processome component"/>
    <property type="match status" value="1"/>
</dbReference>
<comment type="subunit">
    <text evidence="8">Component of the ribosomal small subunit (SSU) processome.</text>
</comment>
<dbReference type="GO" id="GO:0032040">
    <property type="term" value="C:small-subunit processome"/>
    <property type="evidence" value="ECO:0007669"/>
    <property type="project" value="TreeGrafter"/>
</dbReference>
<keyword evidence="3 8" id="KW-0690">Ribosome biogenesis</keyword>
<organism evidence="11 12">
    <name type="scientific">Cryptosporidium muris (strain RN66)</name>
    <dbReference type="NCBI Taxonomy" id="441375"/>
    <lineage>
        <taxon>Eukaryota</taxon>
        <taxon>Sar</taxon>
        <taxon>Alveolata</taxon>
        <taxon>Apicomplexa</taxon>
        <taxon>Conoidasida</taxon>
        <taxon>Coccidia</taxon>
        <taxon>Eucoccidiorida</taxon>
        <taxon>Eimeriorina</taxon>
        <taxon>Cryptosporidiidae</taxon>
        <taxon>Cryptosporidium</taxon>
    </lineage>
</organism>
<keyword evidence="4 8" id="KW-0698">rRNA processing</keyword>
<dbReference type="SMART" id="SM00322">
    <property type="entry name" value="KH"/>
    <property type="match status" value="1"/>
</dbReference>
<dbReference type="Proteomes" id="UP000001460">
    <property type="component" value="Unassembled WGS sequence"/>
</dbReference>
<dbReference type="PIRSF" id="PIRSF006515">
    <property type="entry name" value="KRR1"/>
    <property type="match status" value="1"/>
</dbReference>
<dbReference type="InterPro" id="IPR036612">
    <property type="entry name" value="KH_dom_type_1_sf"/>
</dbReference>
<gene>
    <name evidence="11" type="ORF">CMU_000450</name>
</gene>
<evidence type="ECO:0000256" key="9">
    <source>
        <dbReference type="SAM" id="MobiDB-lite"/>
    </source>
</evidence>
<name>B6AG34_CRYMR</name>
<dbReference type="InterPro" id="IPR048549">
    <property type="entry name" value="KRR1-like_KH2_euk"/>
</dbReference>
<evidence type="ECO:0000256" key="1">
    <source>
        <dbReference type="ARBA" id="ARBA00004604"/>
    </source>
</evidence>
<evidence type="ECO:0000313" key="12">
    <source>
        <dbReference type="Proteomes" id="UP000001460"/>
    </source>
</evidence>
<proteinExistence type="inferred from homology"/>
<comment type="similarity">
    <text evidence="2 8">Belongs to the KRR1 family.</text>
</comment>
<dbReference type="STRING" id="441375.B6AG34"/>
<feature type="domain" description="K Homology" evidence="10">
    <location>
        <begin position="147"/>
        <end position="215"/>
    </location>
</feature>